<evidence type="ECO:0000256" key="4">
    <source>
        <dbReference type="ARBA" id="ARBA00023277"/>
    </source>
</evidence>
<dbReference type="Proteomes" id="UP000027725">
    <property type="component" value="Unassembled WGS sequence"/>
</dbReference>
<dbReference type="GO" id="GO:0004034">
    <property type="term" value="F:aldose 1-epimerase activity"/>
    <property type="evidence" value="ECO:0007669"/>
    <property type="project" value="TreeGrafter"/>
</dbReference>
<keyword evidence="4" id="KW-0119">Carbohydrate metabolism</keyword>
<reference evidence="8 9" key="1">
    <citation type="submission" date="2014-03" db="EMBL/GenBank/DDBJ databases">
        <title>The draft genome sequence of Thioclava dalianensis DLFJ1-1.</title>
        <authorList>
            <person name="Lai Q."/>
            <person name="Shao Z."/>
        </authorList>
    </citation>
    <scope>NUCLEOTIDE SEQUENCE [LARGE SCALE GENOMIC DNA]</scope>
    <source>
        <strain evidence="8 9">DLFJ1-1</strain>
    </source>
</reference>
<proteinExistence type="inferred from homology"/>
<dbReference type="Pfam" id="PF01263">
    <property type="entry name" value="Aldose_epim"/>
    <property type="match status" value="1"/>
</dbReference>
<evidence type="ECO:0000313" key="8">
    <source>
        <dbReference type="EMBL" id="KEP70584.1"/>
    </source>
</evidence>
<dbReference type="GO" id="GO:0033499">
    <property type="term" value="P:galactose catabolic process via UDP-galactose, Leloir pathway"/>
    <property type="evidence" value="ECO:0007669"/>
    <property type="project" value="TreeGrafter"/>
</dbReference>
<comment type="caution">
    <text evidence="8">The sequence shown here is derived from an EMBL/GenBank/DDBJ whole genome shotgun (WGS) entry which is preliminary data.</text>
</comment>
<feature type="active site" description="Proton acceptor" evidence="5">
    <location>
        <position position="271"/>
    </location>
</feature>
<dbReference type="InterPro" id="IPR015443">
    <property type="entry name" value="Aldose_1-epimerase"/>
</dbReference>
<feature type="binding site" evidence="6">
    <location>
        <position position="224"/>
    </location>
    <ligand>
        <name>beta-D-galactose</name>
        <dbReference type="ChEBI" id="CHEBI:27667"/>
    </ligand>
</feature>
<evidence type="ECO:0000256" key="5">
    <source>
        <dbReference type="PIRSR" id="PIRSR005096-1"/>
    </source>
</evidence>
<dbReference type="PANTHER" id="PTHR10091">
    <property type="entry name" value="ALDOSE-1-EPIMERASE"/>
    <property type="match status" value="1"/>
</dbReference>
<dbReference type="GO" id="GO:0005737">
    <property type="term" value="C:cytoplasm"/>
    <property type="evidence" value="ECO:0007669"/>
    <property type="project" value="TreeGrafter"/>
</dbReference>
<evidence type="ECO:0000256" key="7">
    <source>
        <dbReference type="PIRSR" id="PIRSR005096-3"/>
    </source>
</evidence>
<dbReference type="PANTHER" id="PTHR10091:SF0">
    <property type="entry name" value="GALACTOSE MUTAROTASE"/>
    <property type="match status" value="1"/>
</dbReference>
<accession>A0A074TFY9</accession>
<dbReference type="EMBL" id="JHEH01000005">
    <property type="protein sequence ID" value="KEP70584.1"/>
    <property type="molecule type" value="Genomic_DNA"/>
</dbReference>
<comment type="similarity">
    <text evidence="2">Belongs to the aldose epimerase family.</text>
</comment>
<keyword evidence="3" id="KW-0413">Isomerase</keyword>
<dbReference type="PIRSF" id="PIRSF005096">
    <property type="entry name" value="GALM"/>
    <property type="match status" value="1"/>
</dbReference>
<dbReference type="CDD" id="cd09019">
    <property type="entry name" value="galactose_mutarotase_like"/>
    <property type="match status" value="1"/>
</dbReference>
<evidence type="ECO:0000313" key="9">
    <source>
        <dbReference type="Proteomes" id="UP000027725"/>
    </source>
</evidence>
<organism evidence="8 9">
    <name type="scientific">Thioclava dalianensis</name>
    <dbReference type="NCBI Taxonomy" id="1185766"/>
    <lineage>
        <taxon>Bacteria</taxon>
        <taxon>Pseudomonadati</taxon>
        <taxon>Pseudomonadota</taxon>
        <taxon>Alphaproteobacteria</taxon>
        <taxon>Rhodobacterales</taxon>
        <taxon>Paracoccaceae</taxon>
        <taxon>Thioclava</taxon>
    </lineage>
</organism>
<dbReference type="eggNOG" id="COG2017">
    <property type="taxonomic scope" value="Bacteria"/>
</dbReference>
<dbReference type="OrthoDB" id="9779408at2"/>
<keyword evidence="9" id="KW-1185">Reference proteome</keyword>
<dbReference type="InterPro" id="IPR011013">
    <property type="entry name" value="Gal_mutarotase_sf_dom"/>
</dbReference>
<evidence type="ECO:0000256" key="3">
    <source>
        <dbReference type="ARBA" id="ARBA00023235"/>
    </source>
</evidence>
<protein>
    <submittedName>
        <fullName evidence="8">Aldose epimerase</fullName>
    </submittedName>
</protein>
<comment type="pathway">
    <text evidence="1">Carbohydrate metabolism; hexose metabolism.</text>
</comment>
<dbReference type="InterPro" id="IPR014718">
    <property type="entry name" value="GH-type_carb-bd"/>
</dbReference>
<sequence length="308" mass="33343">MPEPTCVIALPSGMSATILPFGATLHSLRVPDRAGVAGEVLVGQPEPAQRRAARSFHGATIGRFANRIREARFTLDGTTYDLSANEPPNLLHGGADGFDQRDWEVIAQSDTAVTLRLHSPAGDQGFPGALDLTAEFALHAPGTLSLTYRARVSEACPVSITSHGYFNLNGGGDIAGHELEIAAPHYLPIDAQTLPAGAPQPVAGTAFDFRTPRPVLREGEPGFDHCFCFAPEDTQGDRAVLYDPTSGREMRLRSNHPGVQFYTTPSSLCLEPQHWPDAPNRPDFPDATLRPGEDYTHRIEMIFSTRPQ</sequence>
<dbReference type="InterPro" id="IPR047215">
    <property type="entry name" value="Galactose_mutarotase-like"/>
</dbReference>
<feature type="binding site" evidence="7">
    <location>
        <begin position="66"/>
        <end position="67"/>
    </location>
    <ligand>
        <name>beta-D-galactose</name>
        <dbReference type="ChEBI" id="CHEBI:27667"/>
    </ligand>
</feature>
<feature type="binding site" evidence="7">
    <location>
        <begin position="163"/>
        <end position="165"/>
    </location>
    <ligand>
        <name>beta-D-galactose</name>
        <dbReference type="ChEBI" id="CHEBI:27667"/>
    </ligand>
</feature>
<dbReference type="Gene3D" id="2.70.98.10">
    <property type="match status" value="1"/>
</dbReference>
<dbReference type="InterPro" id="IPR008183">
    <property type="entry name" value="Aldose_1/G6P_1-epimerase"/>
</dbReference>
<gene>
    <name evidence="8" type="ORF">DL1_15870</name>
</gene>
<dbReference type="RefSeq" id="WP_051693362.1">
    <property type="nucleotide sequence ID" value="NZ_FOVB01000002.1"/>
</dbReference>
<dbReference type="NCBIfam" id="NF008277">
    <property type="entry name" value="PRK11055.1"/>
    <property type="match status" value="1"/>
</dbReference>
<evidence type="ECO:0000256" key="1">
    <source>
        <dbReference type="ARBA" id="ARBA00005028"/>
    </source>
</evidence>
<dbReference type="GO" id="GO:0030246">
    <property type="term" value="F:carbohydrate binding"/>
    <property type="evidence" value="ECO:0007669"/>
    <property type="project" value="InterPro"/>
</dbReference>
<name>A0A074TFY9_9RHOB</name>
<dbReference type="GO" id="GO:0006006">
    <property type="term" value="P:glucose metabolic process"/>
    <property type="evidence" value="ECO:0007669"/>
    <property type="project" value="TreeGrafter"/>
</dbReference>
<evidence type="ECO:0000256" key="2">
    <source>
        <dbReference type="ARBA" id="ARBA00006206"/>
    </source>
</evidence>
<dbReference type="AlphaFoldDB" id="A0A074TFY9"/>
<feature type="active site" description="Proton donor" evidence="5">
    <location>
        <position position="163"/>
    </location>
</feature>
<evidence type="ECO:0000256" key="6">
    <source>
        <dbReference type="PIRSR" id="PIRSR005096-2"/>
    </source>
</evidence>
<dbReference type="SUPFAM" id="SSF74650">
    <property type="entry name" value="Galactose mutarotase-like"/>
    <property type="match status" value="1"/>
</dbReference>
<dbReference type="UniPathway" id="UPA00242"/>
<dbReference type="STRING" id="1185766.SAMN05216224_102257"/>